<evidence type="ECO:0000313" key="3">
    <source>
        <dbReference type="Proteomes" id="UP000317650"/>
    </source>
</evidence>
<name>A0A4S8IDM0_MUSBA</name>
<keyword evidence="1" id="KW-0812">Transmembrane</keyword>
<dbReference type="Proteomes" id="UP000317650">
    <property type="component" value="Chromosome 2"/>
</dbReference>
<organism evidence="2 3">
    <name type="scientific">Musa balbisiana</name>
    <name type="common">Banana</name>
    <dbReference type="NCBI Taxonomy" id="52838"/>
    <lineage>
        <taxon>Eukaryota</taxon>
        <taxon>Viridiplantae</taxon>
        <taxon>Streptophyta</taxon>
        <taxon>Embryophyta</taxon>
        <taxon>Tracheophyta</taxon>
        <taxon>Spermatophyta</taxon>
        <taxon>Magnoliopsida</taxon>
        <taxon>Liliopsida</taxon>
        <taxon>Zingiberales</taxon>
        <taxon>Musaceae</taxon>
        <taxon>Musa</taxon>
    </lineage>
</organism>
<gene>
    <name evidence="2" type="ORF">C4D60_Mb02t16890</name>
</gene>
<dbReference type="EMBL" id="PYDT01000011">
    <property type="protein sequence ID" value="THU45342.1"/>
    <property type="molecule type" value="Genomic_DNA"/>
</dbReference>
<keyword evidence="1" id="KW-1133">Transmembrane helix</keyword>
<comment type="caution">
    <text evidence="2">The sequence shown here is derived from an EMBL/GenBank/DDBJ whole genome shotgun (WGS) entry which is preliminary data.</text>
</comment>
<sequence length="127" mass="14408">MINGRIECWSLFLWAFVENGANVTVALTAVVGVIRWRALLKRGSLNGARHRFALPSNALPRLFFSPPEFGERKPRIESNGEVLLGLVFFASSRCHRKSVVGFMEWICEYLLWDAFIDCGGIRNPPIR</sequence>
<proteinExistence type="predicted"/>
<feature type="transmembrane region" description="Helical" evidence="1">
    <location>
        <begin position="12"/>
        <end position="34"/>
    </location>
</feature>
<keyword evidence="1" id="KW-0472">Membrane</keyword>
<evidence type="ECO:0000256" key="1">
    <source>
        <dbReference type="SAM" id="Phobius"/>
    </source>
</evidence>
<protein>
    <submittedName>
        <fullName evidence="2">Uncharacterized protein</fullName>
    </submittedName>
</protein>
<reference evidence="2 3" key="1">
    <citation type="journal article" date="2019" name="Nat. Plants">
        <title>Genome sequencing of Musa balbisiana reveals subgenome evolution and function divergence in polyploid bananas.</title>
        <authorList>
            <person name="Yao X."/>
        </authorList>
    </citation>
    <scope>NUCLEOTIDE SEQUENCE [LARGE SCALE GENOMIC DNA]</scope>
    <source>
        <strain evidence="3">cv. DH-PKW</strain>
        <tissue evidence="2">Leaves</tissue>
    </source>
</reference>
<evidence type="ECO:0000313" key="2">
    <source>
        <dbReference type="EMBL" id="THU45342.1"/>
    </source>
</evidence>
<accession>A0A4S8IDM0</accession>
<keyword evidence="3" id="KW-1185">Reference proteome</keyword>
<dbReference type="AlphaFoldDB" id="A0A4S8IDM0"/>